<protein>
    <recommendedName>
        <fullName evidence="6">Death domain-containing protein</fullName>
    </recommendedName>
</protein>
<dbReference type="Proteomes" id="UP000225706">
    <property type="component" value="Unassembled WGS sequence"/>
</dbReference>
<dbReference type="SMART" id="SM00114">
    <property type="entry name" value="CARD"/>
    <property type="match status" value="1"/>
</dbReference>
<dbReference type="PANTHER" id="PTHR15034:SF5">
    <property type="entry name" value="DEATH DOMAIN-CONTAINING PROTEIN CRADD"/>
    <property type="match status" value="1"/>
</dbReference>
<dbReference type="Pfam" id="PF00619">
    <property type="entry name" value="CARD"/>
    <property type="match status" value="1"/>
</dbReference>
<dbReference type="InterPro" id="IPR000488">
    <property type="entry name" value="Death_dom"/>
</dbReference>
<dbReference type="PROSITE" id="PS50017">
    <property type="entry name" value="DEATH_DOMAIN"/>
    <property type="match status" value="1"/>
</dbReference>
<dbReference type="InterPro" id="IPR011029">
    <property type="entry name" value="DEATH-like_dom_sf"/>
</dbReference>
<keyword evidence="1" id="KW-0175">Coiled coil</keyword>
<dbReference type="Gene3D" id="1.10.533.10">
    <property type="entry name" value="Death Domain, Fas"/>
    <property type="match status" value="2"/>
</dbReference>
<dbReference type="OrthoDB" id="10031931at2759"/>
<proteinExistence type="predicted"/>
<dbReference type="InterPro" id="IPR037939">
    <property type="entry name" value="CRADD"/>
</dbReference>
<reference evidence="5" key="1">
    <citation type="journal article" date="2017" name="bioRxiv">
        <title>Comparative analysis of the genomes of Stylophora pistillata and Acropora digitifera provides evidence for extensive differences between species of corals.</title>
        <authorList>
            <person name="Voolstra C.R."/>
            <person name="Li Y."/>
            <person name="Liew Y.J."/>
            <person name="Baumgarten S."/>
            <person name="Zoccola D."/>
            <person name="Flot J.-F."/>
            <person name="Tambutte S."/>
            <person name="Allemand D."/>
            <person name="Aranda M."/>
        </authorList>
    </citation>
    <scope>NUCLEOTIDE SEQUENCE [LARGE SCALE GENOMIC DNA]</scope>
</reference>
<dbReference type="GO" id="GO:0042981">
    <property type="term" value="P:regulation of apoptotic process"/>
    <property type="evidence" value="ECO:0007669"/>
    <property type="project" value="InterPro"/>
</dbReference>
<evidence type="ECO:0000313" key="4">
    <source>
        <dbReference type="EMBL" id="PFX28455.1"/>
    </source>
</evidence>
<dbReference type="PROSITE" id="PS50209">
    <property type="entry name" value="CARD"/>
    <property type="match status" value="1"/>
</dbReference>
<sequence length="246" mass="28563">MDDRHRKILLTCWKKLRKDLEPKKLYPYLTEVLNYSDIEELKAISLREDCVDKLLEQLPRKGPKAFGIFVKALQETQAHLATTLRDAEVEMMSEELTVERASSAKRRNEADQVKAALKQEQKKHEVTQKKLGEITSRYEALMTENEKYETDAFDNTQWRHTRVTEIHILSIYKDVSELWRELGTLLELPPAEVRNLENDCSSCSERAWKVMERWLQVKGSRATLGILTDALEEIGVRSAVEILMGM</sequence>
<dbReference type="AlphaFoldDB" id="A0A2B4SJ33"/>
<name>A0A2B4SJ33_STYPI</name>
<dbReference type="CDD" id="cd01671">
    <property type="entry name" value="CARD"/>
    <property type="match status" value="1"/>
</dbReference>
<gene>
    <name evidence="4" type="ORF">AWC38_SpisGene6824</name>
</gene>
<feature type="coiled-coil region" evidence="1">
    <location>
        <begin position="110"/>
        <end position="151"/>
    </location>
</feature>
<dbReference type="InterPro" id="IPR001315">
    <property type="entry name" value="CARD"/>
</dbReference>
<dbReference type="CDD" id="cd01670">
    <property type="entry name" value="Death"/>
    <property type="match status" value="1"/>
</dbReference>
<evidence type="ECO:0000313" key="5">
    <source>
        <dbReference type="Proteomes" id="UP000225706"/>
    </source>
</evidence>
<evidence type="ECO:0000256" key="1">
    <source>
        <dbReference type="SAM" id="Coils"/>
    </source>
</evidence>
<dbReference type="EMBL" id="LSMT01000083">
    <property type="protein sequence ID" value="PFX28455.1"/>
    <property type="molecule type" value="Genomic_DNA"/>
</dbReference>
<feature type="domain" description="Death" evidence="2">
    <location>
        <begin position="179"/>
        <end position="246"/>
    </location>
</feature>
<evidence type="ECO:0000259" key="2">
    <source>
        <dbReference type="PROSITE" id="PS50017"/>
    </source>
</evidence>
<keyword evidence="5" id="KW-1185">Reference proteome</keyword>
<accession>A0A2B4SJ33</accession>
<dbReference type="PANTHER" id="PTHR15034">
    <property type="entry name" value="DEATH DOMAIN-CONTAINING PROTEIN CRADD"/>
    <property type="match status" value="1"/>
</dbReference>
<dbReference type="GO" id="GO:0070513">
    <property type="term" value="F:death domain binding"/>
    <property type="evidence" value="ECO:0007669"/>
    <property type="project" value="InterPro"/>
</dbReference>
<organism evidence="4 5">
    <name type="scientific">Stylophora pistillata</name>
    <name type="common">Smooth cauliflower coral</name>
    <dbReference type="NCBI Taxonomy" id="50429"/>
    <lineage>
        <taxon>Eukaryota</taxon>
        <taxon>Metazoa</taxon>
        <taxon>Cnidaria</taxon>
        <taxon>Anthozoa</taxon>
        <taxon>Hexacorallia</taxon>
        <taxon>Scleractinia</taxon>
        <taxon>Astrocoeniina</taxon>
        <taxon>Pocilloporidae</taxon>
        <taxon>Stylophora</taxon>
    </lineage>
</organism>
<evidence type="ECO:0008006" key="6">
    <source>
        <dbReference type="Google" id="ProtNLM"/>
    </source>
</evidence>
<evidence type="ECO:0000259" key="3">
    <source>
        <dbReference type="PROSITE" id="PS50209"/>
    </source>
</evidence>
<dbReference type="Pfam" id="PF00531">
    <property type="entry name" value="Death"/>
    <property type="match status" value="1"/>
</dbReference>
<comment type="caution">
    <text evidence="4">The sequence shown here is derived from an EMBL/GenBank/DDBJ whole genome shotgun (WGS) entry which is preliminary data.</text>
</comment>
<dbReference type="GO" id="GO:0002020">
    <property type="term" value="F:protease binding"/>
    <property type="evidence" value="ECO:0007669"/>
    <property type="project" value="InterPro"/>
</dbReference>
<dbReference type="SUPFAM" id="SSF47986">
    <property type="entry name" value="DEATH domain"/>
    <property type="match status" value="2"/>
</dbReference>
<feature type="domain" description="CARD" evidence="3">
    <location>
        <begin position="31"/>
        <end position="88"/>
    </location>
</feature>
<dbReference type="GO" id="GO:0007165">
    <property type="term" value="P:signal transduction"/>
    <property type="evidence" value="ECO:0007669"/>
    <property type="project" value="InterPro"/>
</dbReference>